<dbReference type="PRINTS" id="PR00039">
    <property type="entry name" value="HTHLYSR"/>
</dbReference>
<evidence type="ECO:0000259" key="5">
    <source>
        <dbReference type="PROSITE" id="PS50931"/>
    </source>
</evidence>
<keyword evidence="7" id="KW-1185">Reference proteome</keyword>
<accession>A0ABN4TGV1</accession>
<keyword evidence="3" id="KW-0238">DNA-binding</keyword>
<dbReference type="PROSITE" id="PS50931">
    <property type="entry name" value="HTH_LYSR"/>
    <property type="match status" value="1"/>
</dbReference>
<gene>
    <name evidence="6" type="ORF">BKK80_00285</name>
</gene>
<dbReference type="InterPro" id="IPR036390">
    <property type="entry name" value="WH_DNA-bd_sf"/>
</dbReference>
<evidence type="ECO:0000256" key="4">
    <source>
        <dbReference type="ARBA" id="ARBA00023163"/>
    </source>
</evidence>
<proteinExistence type="inferred from homology"/>
<dbReference type="Gene3D" id="3.40.190.10">
    <property type="entry name" value="Periplasmic binding protein-like II"/>
    <property type="match status" value="2"/>
</dbReference>
<comment type="similarity">
    <text evidence="1">Belongs to the LysR transcriptional regulatory family.</text>
</comment>
<protein>
    <submittedName>
        <fullName evidence="6">LysR family transcriptional regulator</fullName>
    </submittedName>
</protein>
<evidence type="ECO:0000256" key="3">
    <source>
        <dbReference type="ARBA" id="ARBA00023125"/>
    </source>
</evidence>
<name>A0ABN4TGV1_9BURK</name>
<sequence length="302" mass="31774">MRPLLHPDHLRSFALVCELGSFSAAADRLGLSQPAVSQQVRQLEQRYGLRLLERVGRRARPTAAGEELLRHARSVAAALAATEAGMARHGTEVIGQVRLGSGATACIYLLPAVLRELRRRLPGLEIVVRTCHAAEAVRAVEDNSLDLALVTLPASGRMLEVIPVVDDPFVAIGPADGEPLPPEVSPADLAGRPLVLFSPSGNTRSLVDAWLARGGVAAHPVMELDSVEAIKELVGAGLGYSVLPSMALPPGRRGAAIAVRGLAPPLGRTLAVVLRRDKPLQAGLRATVEALSALAPASRRDA</sequence>
<dbReference type="SUPFAM" id="SSF53850">
    <property type="entry name" value="Periplasmic binding protein-like II"/>
    <property type="match status" value="1"/>
</dbReference>
<evidence type="ECO:0000313" key="7">
    <source>
        <dbReference type="Proteomes" id="UP000177515"/>
    </source>
</evidence>
<evidence type="ECO:0000313" key="6">
    <source>
        <dbReference type="EMBL" id="AOZ04445.1"/>
    </source>
</evidence>
<dbReference type="CDD" id="cd05466">
    <property type="entry name" value="PBP2_LTTR_substrate"/>
    <property type="match status" value="1"/>
</dbReference>
<dbReference type="InterPro" id="IPR050950">
    <property type="entry name" value="HTH-type_LysR_regulators"/>
</dbReference>
<dbReference type="PANTHER" id="PTHR30419">
    <property type="entry name" value="HTH-TYPE TRANSCRIPTIONAL REGULATOR YBHD"/>
    <property type="match status" value="1"/>
</dbReference>
<keyword evidence="4" id="KW-0804">Transcription</keyword>
<reference evidence="6 7" key="1">
    <citation type="submission" date="2016-10" db="EMBL/GenBank/DDBJ databases">
        <title>Complete genome sequences of three Cupriavidus strains isolated from various Malaysian environments.</title>
        <authorList>
            <person name="Abdullah A.A.-A."/>
            <person name="Shafie N.A.H."/>
            <person name="Lau N.S."/>
        </authorList>
    </citation>
    <scope>NUCLEOTIDE SEQUENCE [LARGE SCALE GENOMIC DNA]</scope>
    <source>
        <strain evidence="6 7">USMAA1020</strain>
    </source>
</reference>
<organism evidence="6 7">
    <name type="scientific">Cupriavidus malaysiensis</name>
    <dbReference type="NCBI Taxonomy" id="367825"/>
    <lineage>
        <taxon>Bacteria</taxon>
        <taxon>Pseudomonadati</taxon>
        <taxon>Pseudomonadota</taxon>
        <taxon>Betaproteobacteria</taxon>
        <taxon>Burkholderiales</taxon>
        <taxon>Burkholderiaceae</taxon>
        <taxon>Cupriavidus</taxon>
    </lineage>
</organism>
<dbReference type="EMBL" id="CP017754">
    <property type="protein sequence ID" value="AOZ04445.1"/>
    <property type="molecule type" value="Genomic_DNA"/>
</dbReference>
<dbReference type="Pfam" id="PF03466">
    <property type="entry name" value="LysR_substrate"/>
    <property type="match status" value="1"/>
</dbReference>
<keyword evidence="2" id="KW-0805">Transcription regulation</keyword>
<dbReference type="SUPFAM" id="SSF46785">
    <property type="entry name" value="Winged helix' DNA-binding domain"/>
    <property type="match status" value="1"/>
</dbReference>
<dbReference type="RefSeq" id="WP_071010278.1">
    <property type="nucleotide sequence ID" value="NZ_CP017754.1"/>
</dbReference>
<dbReference type="Pfam" id="PF00126">
    <property type="entry name" value="HTH_1"/>
    <property type="match status" value="1"/>
</dbReference>
<dbReference type="Gene3D" id="1.10.10.10">
    <property type="entry name" value="Winged helix-like DNA-binding domain superfamily/Winged helix DNA-binding domain"/>
    <property type="match status" value="1"/>
</dbReference>
<feature type="domain" description="HTH lysR-type" evidence="5">
    <location>
        <begin position="5"/>
        <end position="62"/>
    </location>
</feature>
<evidence type="ECO:0000256" key="2">
    <source>
        <dbReference type="ARBA" id="ARBA00023015"/>
    </source>
</evidence>
<dbReference type="InterPro" id="IPR000847">
    <property type="entry name" value="LysR_HTH_N"/>
</dbReference>
<evidence type="ECO:0000256" key="1">
    <source>
        <dbReference type="ARBA" id="ARBA00009437"/>
    </source>
</evidence>
<dbReference type="InterPro" id="IPR036388">
    <property type="entry name" value="WH-like_DNA-bd_sf"/>
</dbReference>
<dbReference type="InterPro" id="IPR005119">
    <property type="entry name" value="LysR_subst-bd"/>
</dbReference>
<dbReference type="Proteomes" id="UP000177515">
    <property type="component" value="Chromosome 1"/>
</dbReference>